<dbReference type="SUPFAM" id="SSF53448">
    <property type="entry name" value="Nucleotide-diphospho-sugar transferases"/>
    <property type="match status" value="1"/>
</dbReference>
<gene>
    <name evidence="2" type="ORF">ABS362_01990</name>
</gene>
<proteinExistence type="predicted"/>
<keyword evidence="2" id="KW-0328">Glycosyltransferase</keyword>
<dbReference type="PANTHER" id="PTHR43685">
    <property type="entry name" value="GLYCOSYLTRANSFERASE"/>
    <property type="match status" value="1"/>
</dbReference>
<dbReference type="RefSeq" id="WP_350410539.1">
    <property type="nucleotide sequence ID" value="NZ_JBEOKT010000002.1"/>
</dbReference>
<dbReference type="Pfam" id="PF00535">
    <property type="entry name" value="Glycos_transf_2"/>
    <property type="match status" value="1"/>
</dbReference>
<dbReference type="GO" id="GO:0016757">
    <property type="term" value="F:glycosyltransferase activity"/>
    <property type="evidence" value="ECO:0007669"/>
    <property type="project" value="UniProtKB-KW"/>
</dbReference>
<evidence type="ECO:0000313" key="3">
    <source>
        <dbReference type="Proteomes" id="UP001476807"/>
    </source>
</evidence>
<dbReference type="EC" id="2.4.-.-" evidence="2"/>
<reference evidence="2 3" key="1">
    <citation type="submission" date="2024-06" db="EMBL/GenBank/DDBJ databases">
        <title>Pontibacter populi HYL7-15.</title>
        <authorList>
            <person name="Kim M.K."/>
        </authorList>
    </citation>
    <scope>NUCLEOTIDE SEQUENCE [LARGE SCALE GENOMIC DNA]</scope>
    <source>
        <strain evidence="2 3">HYL7-15</strain>
    </source>
</reference>
<organism evidence="2 3">
    <name type="scientific">Pontibacter populi</name>
    <dbReference type="NCBI Taxonomy" id="890055"/>
    <lineage>
        <taxon>Bacteria</taxon>
        <taxon>Pseudomonadati</taxon>
        <taxon>Bacteroidota</taxon>
        <taxon>Cytophagia</taxon>
        <taxon>Cytophagales</taxon>
        <taxon>Hymenobacteraceae</taxon>
        <taxon>Pontibacter</taxon>
    </lineage>
</organism>
<name>A0ABV1RQC7_9BACT</name>
<feature type="domain" description="Glycosyltransferase 2-like" evidence="1">
    <location>
        <begin position="7"/>
        <end position="173"/>
    </location>
</feature>
<dbReference type="InterPro" id="IPR001173">
    <property type="entry name" value="Glyco_trans_2-like"/>
</dbReference>
<dbReference type="EMBL" id="JBEOKT010000002">
    <property type="protein sequence ID" value="MER2996297.1"/>
    <property type="molecule type" value="Genomic_DNA"/>
</dbReference>
<protein>
    <submittedName>
        <fullName evidence="2">Glycosyltransferase</fullName>
        <ecNumber evidence="2">2.4.-.-</ecNumber>
    </submittedName>
</protein>
<evidence type="ECO:0000313" key="2">
    <source>
        <dbReference type="EMBL" id="MER2996297.1"/>
    </source>
</evidence>
<dbReference type="Gene3D" id="3.90.550.10">
    <property type="entry name" value="Spore Coat Polysaccharide Biosynthesis Protein SpsA, Chain A"/>
    <property type="match status" value="1"/>
</dbReference>
<sequence>MPQPLVTIICLCYNHERFLKEALDSVLAQTYKNLELIVVDDMSTDNSAAIIQEYTRKYPQINYISTGKNLGNTKAFNMGWRASKGEFVIDFATDDVLLPERVEKQVNQFQKVGLNYGVVYSDADYINDCSEHLYYHSQKFKAAPDGDVFSEVIGRYFICPPTMMMRREVLGELGGYDETLAYEDFDFWVRSARNWNYSYLPEVTTKRRLHAHSLSQKLYSSEVRMLLSTIKVCEKAAALVETPSEKNALIKRLKYEIRHAYLTNHFTETAQFLKLLNNLKTKPGIVYNLIRLLNNKQIKLNIVRELYVRLRYGK</sequence>
<accession>A0ABV1RQC7</accession>
<keyword evidence="2" id="KW-0808">Transferase</keyword>
<dbReference type="InterPro" id="IPR029044">
    <property type="entry name" value="Nucleotide-diphossugar_trans"/>
</dbReference>
<dbReference type="PANTHER" id="PTHR43685:SF2">
    <property type="entry name" value="GLYCOSYLTRANSFERASE 2-LIKE DOMAIN-CONTAINING PROTEIN"/>
    <property type="match status" value="1"/>
</dbReference>
<evidence type="ECO:0000259" key="1">
    <source>
        <dbReference type="Pfam" id="PF00535"/>
    </source>
</evidence>
<dbReference type="InterPro" id="IPR050834">
    <property type="entry name" value="Glycosyltransf_2"/>
</dbReference>
<dbReference type="Proteomes" id="UP001476807">
    <property type="component" value="Unassembled WGS sequence"/>
</dbReference>
<keyword evidence="3" id="KW-1185">Reference proteome</keyword>
<comment type="caution">
    <text evidence="2">The sequence shown here is derived from an EMBL/GenBank/DDBJ whole genome shotgun (WGS) entry which is preliminary data.</text>
</comment>